<reference evidence="5" key="1">
    <citation type="submission" date="2013-05" db="EMBL/GenBank/DDBJ databases">
        <authorList>
            <person name="Yim A.K.Y."/>
            <person name="Chan T.F."/>
            <person name="Ji K.M."/>
            <person name="Liu X.Y."/>
            <person name="Zhou J.W."/>
            <person name="Li R.Q."/>
            <person name="Yang K.Y."/>
            <person name="Li J."/>
            <person name="Li M."/>
            <person name="Law P.T.W."/>
            <person name="Wu Y.L."/>
            <person name="Cai Z.L."/>
            <person name="Qin H."/>
            <person name="Bao Y."/>
            <person name="Leung R.K.K."/>
            <person name="Ng P.K.S."/>
            <person name="Zou J."/>
            <person name="Zhong X.J."/>
            <person name="Ran P.X."/>
            <person name="Zhong N.S."/>
            <person name="Liu Z.G."/>
            <person name="Tsui S.K.W."/>
        </authorList>
    </citation>
    <scope>NUCLEOTIDE SEQUENCE</scope>
    <source>
        <strain evidence="5">Derf</strain>
        <tissue evidence="5">Whole organism</tissue>
    </source>
</reference>
<evidence type="ECO:0000256" key="2">
    <source>
        <dbReference type="ARBA" id="ARBA00023128"/>
    </source>
</evidence>
<dbReference type="GO" id="GO:0042775">
    <property type="term" value="P:mitochondrial ATP synthesis coupled electron transport"/>
    <property type="evidence" value="ECO:0007669"/>
    <property type="project" value="TreeGrafter"/>
</dbReference>
<reference evidence="4" key="2">
    <citation type="submission" date="2020-06" db="EMBL/GenBank/DDBJ databases">
        <authorList>
            <person name="Ji K."/>
            <person name="Li J."/>
        </authorList>
    </citation>
    <scope>NUCLEOTIDE SEQUENCE</scope>
    <source>
        <strain evidence="4">JKM2019</strain>
        <tissue evidence="4">Whole body</tissue>
    </source>
</reference>
<dbReference type="PANTHER" id="PTHR46690">
    <property type="entry name" value="CYTOCHROME C OXIDASE ASSEMBLY FACTOR 6 HOMOLOG"/>
    <property type="match status" value="1"/>
</dbReference>
<dbReference type="Gene3D" id="1.10.10.140">
    <property type="entry name" value="Cytochrome c oxidase, subunit VIb"/>
    <property type="match status" value="1"/>
</dbReference>
<comment type="caution">
    <text evidence="5">The sequence shown here is derived from an EMBL/GenBank/DDBJ whole genome shotgun (WGS) entry which is preliminary data.</text>
</comment>
<organism evidence="5 6">
    <name type="scientific">Dermatophagoides farinae</name>
    <name type="common">American house dust mite</name>
    <dbReference type="NCBI Taxonomy" id="6954"/>
    <lineage>
        <taxon>Eukaryota</taxon>
        <taxon>Metazoa</taxon>
        <taxon>Ecdysozoa</taxon>
        <taxon>Arthropoda</taxon>
        <taxon>Chelicerata</taxon>
        <taxon>Arachnida</taxon>
        <taxon>Acari</taxon>
        <taxon>Acariformes</taxon>
        <taxon>Sarcoptiformes</taxon>
        <taxon>Astigmata</taxon>
        <taxon>Psoroptidia</taxon>
        <taxon>Analgoidea</taxon>
        <taxon>Pyroglyphidae</taxon>
        <taxon>Dermatophagoidinae</taxon>
        <taxon>Dermatophagoides</taxon>
    </lineage>
</organism>
<dbReference type="GO" id="GO:0005739">
    <property type="term" value="C:mitochondrion"/>
    <property type="evidence" value="ECO:0007669"/>
    <property type="project" value="UniProtKB-SubCell"/>
</dbReference>
<keyword evidence="3" id="KW-1015">Disulfide bond</keyword>
<keyword evidence="2" id="KW-0496">Mitochondrion</keyword>
<evidence type="ECO:0000256" key="1">
    <source>
        <dbReference type="ARBA" id="ARBA00004173"/>
    </source>
</evidence>
<reference evidence="5" key="4">
    <citation type="journal article" date="2022" name="Res Sq">
        <title>Comparative Genomics Reveals Insights into the Divergent Evolution of Astigmatic Mites and Household Pest Adaptations.</title>
        <authorList>
            <person name="Xiong Q."/>
            <person name="Wan A.T.-Y."/>
            <person name="Liu X.-Y."/>
            <person name="Fung C.S.-H."/>
            <person name="Xiao X."/>
            <person name="Malainual N."/>
            <person name="Hou J."/>
            <person name="Wang L."/>
            <person name="Wang M."/>
            <person name="Yang K."/>
            <person name="Cui Y."/>
            <person name="Leung E."/>
            <person name="Nong W."/>
            <person name="Shin S.-K."/>
            <person name="Au S."/>
            <person name="Jeong K.Y."/>
            <person name="Chew F.T."/>
            <person name="Hui J."/>
            <person name="Leung T.F."/>
            <person name="Tungtrongchitr A."/>
            <person name="Zhong N."/>
            <person name="Liu Z."/>
            <person name="Tsui S."/>
        </authorList>
    </citation>
    <scope>NUCLEOTIDE SEQUENCE</scope>
    <source>
        <strain evidence="5">Derf</strain>
        <tissue evidence="5">Whole organism</tissue>
    </source>
</reference>
<dbReference type="InterPro" id="IPR036549">
    <property type="entry name" value="CX6/COA6-like_sf"/>
</dbReference>
<sequence>MSSFPRKENRLKCYASRDQYWHCLDQHSNVKNENNDDQNQNNNIPDECKKLKSLFETDCPQQWVQHFNRKYRYLKFKDKIEKGFEPIDNDDEKK</sequence>
<dbReference type="GO" id="GO:0008535">
    <property type="term" value="P:respiratory chain complex IV assembly"/>
    <property type="evidence" value="ECO:0007669"/>
    <property type="project" value="InterPro"/>
</dbReference>
<evidence type="ECO:0000313" key="4">
    <source>
        <dbReference type="EMBL" id="KAH7645262.1"/>
    </source>
</evidence>
<dbReference type="OrthoDB" id="16284at2759"/>
<dbReference type="SUPFAM" id="SSF47694">
    <property type="entry name" value="Cytochrome c oxidase subunit h"/>
    <property type="match status" value="1"/>
</dbReference>
<evidence type="ECO:0000313" key="6">
    <source>
        <dbReference type="Proteomes" id="UP000790347"/>
    </source>
</evidence>
<dbReference type="Proteomes" id="UP000790347">
    <property type="component" value="Unassembled WGS sequence"/>
</dbReference>
<dbReference type="InterPro" id="IPR048280">
    <property type="entry name" value="COX6B-like"/>
</dbReference>
<protein>
    <submittedName>
        <fullName evidence="5">Cytochrome c oxidase assembly factor 6</fullName>
    </submittedName>
</protein>
<name>A0A922HS37_DERFA</name>
<dbReference type="EMBL" id="SDOV01000001">
    <property type="protein sequence ID" value="KAH7645262.1"/>
    <property type="molecule type" value="Genomic_DNA"/>
</dbReference>
<keyword evidence="6" id="KW-1185">Reference proteome</keyword>
<comment type="subcellular location">
    <subcellularLocation>
        <location evidence="1">Mitochondrion</location>
    </subcellularLocation>
</comment>
<proteinExistence type="predicted"/>
<dbReference type="InterPro" id="IPR042289">
    <property type="entry name" value="COA6"/>
</dbReference>
<dbReference type="Pfam" id="PF02297">
    <property type="entry name" value="COX6B"/>
    <property type="match status" value="1"/>
</dbReference>
<reference evidence="4" key="3">
    <citation type="journal article" date="2021" name="World Allergy Organ. J.">
        <title>Chromosome-level assembly of Dermatophagoides farinae genome and transcriptome reveals two novel allergens Der f 37 and Der f 39.</title>
        <authorList>
            <person name="Chen J."/>
            <person name="Cai Z."/>
            <person name="Fan D."/>
            <person name="Hu J."/>
            <person name="Hou Y."/>
            <person name="He Y."/>
            <person name="Zhang Z."/>
            <person name="Zhao Z."/>
            <person name="Gao P."/>
            <person name="Hu W."/>
            <person name="Sun J."/>
            <person name="Li J."/>
            <person name="Ji K."/>
        </authorList>
    </citation>
    <scope>NUCLEOTIDE SEQUENCE</scope>
    <source>
        <strain evidence="4">JKM2019</strain>
    </source>
</reference>
<dbReference type="EMBL" id="ASGP02000007">
    <property type="protein sequence ID" value="KAH9497944.1"/>
    <property type="molecule type" value="Genomic_DNA"/>
</dbReference>
<dbReference type="Proteomes" id="UP000828236">
    <property type="component" value="Unassembled WGS sequence"/>
</dbReference>
<evidence type="ECO:0000256" key="3">
    <source>
        <dbReference type="ARBA" id="ARBA00023157"/>
    </source>
</evidence>
<gene>
    <name evidence="5" type="primary">COA6</name>
    <name evidence="5" type="ORF">DERF_013875</name>
    <name evidence="4" type="ORF">HUG17_0800</name>
</gene>
<dbReference type="PANTHER" id="PTHR46690:SF1">
    <property type="entry name" value="CYTOCHROME C OXIDASE ASSEMBLY FACTOR 6 HOMOLOG"/>
    <property type="match status" value="1"/>
</dbReference>
<accession>A0A922HS37</accession>
<dbReference type="AlphaFoldDB" id="A0A922HS37"/>
<evidence type="ECO:0000313" key="5">
    <source>
        <dbReference type="EMBL" id="KAH9497944.1"/>
    </source>
</evidence>